<evidence type="ECO:0000313" key="3">
    <source>
        <dbReference type="Proteomes" id="UP000032545"/>
    </source>
</evidence>
<dbReference type="Proteomes" id="UP000032545">
    <property type="component" value="Unassembled WGS sequence"/>
</dbReference>
<dbReference type="RefSeq" id="WP_010921744.1">
    <property type="nucleotide sequence ID" value="NC_002699.1"/>
</dbReference>
<reference evidence="2 3" key="4">
    <citation type="journal article" date="2016" name="Genome Announc.">
        <title>Permanent Draft Genome Sequences for Two Variants of Frankia sp. Strain CpI1, the First Frankia Strain Isolated from Root Nodules of Comptonia peregrina.</title>
        <authorList>
            <person name="Oshone R."/>
            <person name="Hurst S.G.IV."/>
            <person name="Abebe-Akele F."/>
            <person name="Simpson S."/>
            <person name="Morris K."/>
            <person name="Thomas W.K."/>
            <person name="Tisa L.S."/>
        </authorList>
    </citation>
    <scope>NUCLEOTIDE SEQUENCE [LARGE SCALE GENOMIC DNA]</scope>
    <source>
        <strain evidence="2">CpI1</strain>
        <strain evidence="3">CpI1-S</strain>
    </source>
</reference>
<sequence>MSAGDRRGQVLAALAASPLIDPAASVTQLLRLADELLAAAVPAVEATAMDERLRAEMAASTGTAWTTETTGRRWAA</sequence>
<dbReference type="EMBL" id="JYFN01000087">
    <property type="protein sequence ID" value="KJE19720.1"/>
    <property type="molecule type" value="Genomic_DNA"/>
</dbReference>
<geneLocation type="plasmid" evidence="1">
    <name>pFQ12</name>
</geneLocation>
<dbReference type="AlphaFoldDB" id="Q9AF06"/>
<accession>Q9AF06</accession>
<reference evidence="2" key="3">
    <citation type="submission" date="2015-02" db="EMBL/GenBank/DDBJ databases">
        <authorList>
            <person name="Chooi Y.-H."/>
        </authorList>
    </citation>
    <scope>NUCLEOTIDE SEQUENCE</scope>
    <source>
        <strain evidence="2">CpI1</strain>
    </source>
</reference>
<keyword evidence="3" id="KW-1185">Reference proteome</keyword>
<reference evidence="1" key="1">
    <citation type="journal article" date="2001" name="Can. J. Microbiol.">
        <title>Analysis of pFQ12, a 22.4-kb Frankia plasmid.</title>
        <authorList>
            <person name="John T.R."/>
            <person name="Rice J.M."/>
            <person name="Johnson J.D."/>
        </authorList>
    </citation>
    <scope>NUCLEOTIDE SEQUENCE</scope>
    <source>
        <strain evidence="1">CpI1</strain>
        <plasmid evidence="1">pFQ12</plasmid>
    </source>
</reference>
<keyword evidence="1" id="KW-0614">Plasmid</keyword>
<name>Q9AF06_9ACTN</name>
<reference evidence="3" key="2">
    <citation type="submission" date="2015-02" db="EMBL/GenBank/DDBJ databases">
        <title>Draft Genome of Frankia sp. CpI1-S.</title>
        <authorList>
            <person name="Oshone R.T."/>
            <person name="Ngom M."/>
            <person name="Ghodhbane-Gtari F."/>
            <person name="Gtari M."/>
            <person name="Morris K."/>
            <person name="Thomas K."/>
            <person name="Sen A."/>
            <person name="Tisa L.S."/>
        </authorList>
    </citation>
    <scope>NUCLEOTIDE SEQUENCE [LARGE SCALE GENOMIC DNA]</scope>
    <source>
        <strain evidence="3">CpI1-S</strain>
    </source>
</reference>
<gene>
    <name evidence="2" type="ORF">FF36_05975</name>
</gene>
<evidence type="ECO:0000313" key="2">
    <source>
        <dbReference type="EMBL" id="KJE19720.1"/>
    </source>
</evidence>
<organism evidence="1">
    <name type="scientific">Frankia torreyi</name>
    <dbReference type="NCBI Taxonomy" id="1856"/>
    <lineage>
        <taxon>Bacteria</taxon>
        <taxon>Bacillati</taxon>
        <taxon>Actinomycetota</taxon>
        <taxon>Actinomycetes</taxon>
        <taxon>Frankiales</taxon>
        <taxon>Frankiaceae</taxon>
        <taxon>Frankia</taxon>
    </lineage>
</organism>
<proteinExistence type="predicted"/>
<accession>A0A0D8B6K3</accession>
<dbReference type="EMBL" id="AY027524">
    <property type="protein sequence ID" value="AAK20148.1"/>
    <property type="molecule type" value="Genomic_DNA"/>
</dbReference>
<protein>
    <submittedName>
        <fullName evidence="1">Uncharacterized protein</fullName>
    </submittedName>
</protein>
<evidence type="ECO:0000313" key="1">
    <source>
        <dbReference type="EMBL" id="AAK20148.1"/>
    </source>
</evidence>
<dbReference type="PATRIC" id="fig|1502723.3.peg.6778"/>